<reference evidence="4" key="1">
    <citation type="submission" date="2016-06" db="UniProtKB">
        <authorList>
            <consortium name="WormBaseParasite"/>
        </authorList>
    </citation>
    <scope>IDENTIFICATION</scope>
</reference>
<feature type="compositionally biased region" description="Low complexity" evidence="1">
    <location>
        <begin position="82"/>
        <end position="92"/>
    </location>
</feature>
<proteinExistence type="predicted"/>
<name>A0A183UM00_TOXCA</name>
<feature type="region of interest" description="Disordered" evidence="1">
    <location>
        <begin position="74"/>
        <end position="98"/>
    </location>
</feature>
<sequence>TLGTPVAQSLIDPIPIVNSTSKNVPGTAVTSAQSQKVVPAAPPVVTTTQMAVPNTPRKAVTATPRTTTPAISPQAAITQGLSSTRSTTEQRQTPPPRFLPGFNLSNISAVAPPTMAATQLSLLEKEPVIDAATKLTPTTRNVTQAAAASPKVNNDLVHICTTQRSDLIP</sequence>
<evidence type="ECO:0000313" key="3">
    <source>
        <dbReference type="Proteomes" id="UP000050794"/>
    </source>
</evidence>
<gene>
    <name evidence="2" type="ORF">TCNE_LOCUS9520</name>
</gene>
<dbReference type="EMBL" id="UYWY01020200">
    <property type="protein sequence ID" value="VDM40841.1"/>
    <property type="molecule type" value="Genomic_DNA"/>
</dbReference>
<dbReference type="AlphaFoldDB" id="A0A183UM00"/>
<protein>
    <submittedName>
        <fullName evidence="4">BRCA2</fullName>
    </submittedName>
</protein>
<accession>A0A183UM00</accession>
<dbReference type="WBParaSite" id="TCNE_0000952001-mRNA-1">
    <property type="protein sequence ID" value="TCNE_0000952001-mRNA-1"/>
    <property type="gene ID" value="TCNE_0000952001"/>
</dbReference>
<reference evidence="2 3" key="2">
    <citation type="submission" date="2018-11" db="EMBL/GenBank/DDBJ databases">
        <authorList>
            <consortium name="Pathogen Informatics"/>
        </authorList>
    </citation>
    <scope>NUCLEOTIDE SEQUENCE [LARGE SCALE GENOMIC DNA]</scope>
</reference>
<keyword evidence="3" id="KW-1185">Reference proteome</keyword>
<evidence type="ECO:0000313" key="4">
    <source>
        <dbReference type="WBParaSite" id="TCNE_0000952001-mRNA-1"/>
    </source>
</evidence>
<evidence type="ECO:0000313" key="2">
    <source>
        <dbReference type="EMBL" id="VDM40841.1"/>
    </source>
</evidence>
<evidence type="ECO:0000256" key="1">
    <source>
        <dbReference type="SAM" id="MobiDB-lite"/>
    </source>
</evidence>
<dbReference type="Proteomes" id="UP000050794">
    <property type="component" value="Unassembled WGS sequence"/>
</dbReference>
<organism evidence="3 4">
    <name type="scientific">Toxocara canis</name>
    <name type="common">Canine roundworm</name>
    <dbReference type="NCBI Taxonomy" id="6265"/>
    <lineage>
        <taxon>Eukaryota</taxon>
        <taxon>Metazoa</taxon>
        <taxon>Ecdysozoa</taxon>
        <taxon>Nematoda</taxon>
        <taxon>Chromadorea</taxon>
        <taxon>Rhabditida</taxon>
        <taxon>Spirurina</taxon>
        <taxon>Ascaridomorpha</taxon>
        <taxon>Ascaridoidea</taxon>
        <taxon>Toxocaridae</taxon>
        <taxon>Toxocara</taxon>
    </lineage>
</organism>